<accession>A0A1Q8V649</accession>
<proteinExistence type="predicted"/>
<dbReference type="AlphaFoldDB" id="A0A1Q8V649"/>
<comment type="caution">
    <text evidence="1">The sequence shown here is derived from an EMBL/GenBank/DDBJ whole genome shotgun (WGS) entry which is preliminary data.</text>
</comment>
<name>A0A1Q8V649_9ACTO</name>
<dbReference type="OrthoDB" id="3577648at2"/>
<reference evidence="1 2" key="1">
    <citation type="submission" date="2016-12" db="EMBL/GenBank/DDBJ databases">
        <title>Genomic Comparison of strains in the 'Actinomyces naeslundii' Group.</title>
        <authorList>
            <person name="Mughal S.R."/>
            <person name="Do T."/>
            <person name="Gilbert S.C."/>
            <person name="Witherden E.A."/>
            <person name="Didelot X."/>
            <person name="Beighton D."/>
        </authorList>
    </citation>
    <scope>NUCLEOTIDE SEQUENCE [LARGE SCALE GENOMIC DNA]</scope>
    <source>
        <strain evidence="1 2">CCUG 33920</strain>
    </source>
</reference>
<dbReference type="RefSeq" id="WP_009393207.1">
    <property type="nucleotide sequence ID" value="NZ_MSKJ01000025.1"/>
</dbReference>
<evidence type="ECO:0000313" key="2">
    <source>
        <dbReference type="Proteomes" id="UP000186857"/>
    </source>
</evidence>
<protein>
    <submittedName>
        <fullName evidence="1">Toxin</fullName>
    </submittedName>
</protein>
<gene>
    <name evidence="1" type="ORF">BKH29_10570</name>
</gene>
<sequence>MKVHNSALKHGISAADALYAANHRIYESWPDDDVPAKQFVMGFDSQGRLLELVILTFDSGNQLLIHAMKARRHLLDLID</sequence>
<organism evidence="1 2">
    <name type="scientific">Actinomyces oris</name>
    <dbReference type="NCBI Taxonomy" id="544580"/>
    <lineage>
        <taxon>Bacteria</taxon>
        <taxon>Bacillati</taxon>
        <taxon>Actinomycetota</taxon>
        <taxon>Actinomycetes</taxon>
        <taxon>Actinomycetales</taxon>
        <taxon>Actinomycetaceae</taxon>
        <taxon>Actinomyces</taxon>
    </lineage>
</organism>
<dbReference type="EMBL" id="MSKJ01000025">
    <property type="protein sequence ID" value="OLO43528.1"/>
    <property type="molecule type" value="Genomic_DNA"/>
</dbReference>
<evidence type="ECO:0000313" key="1">
    <source>
        <dbReference type="EMBL" id="OLO43528.1"/>
    </source>
</evidence>
<dbReference type="Proteomes" id="UP000186857">
    <property type="component" value="Unassembled WGS sequence"/>
</dbReference>